<protein>
    <submittedName>
        <fullName evidence="1">Uncharacterized protein</fullName>
    </submittedName>
</protein>
<dbReference type="AlphaFoldDB" id="A0AA38XKN4"/>
<comment type="caution">
    <text evidence="1">The sequence shown here is derived from an EMBL/GenBank/DDBJ whole genome shotgun (WGS) entry which is preliminary data.</text>
</comment>
<dbReference type="Proteomes" id="UP001172673">
    <property type="component" value="Unassembled WGS sequence"/>
</dbReference>
<gene>
    <name evidence="1" type="ORF">H2200_001316</name>
</gene>
<dbReference type="EMBL" id="JAPDRK010000002">
    <property type="protein sequence ID" value="KAJ9615242.1"/>
    <property type="molecule type" value="Genomic_DNA"/>
</dbReference>
<sequence>MLQRGGAHHRRPRAIERLVGAAKPTASIRALNFASNEMLFLQTCDIPSDITSTEALGWIGFDNTTAAEIFERYIARPDPTINPADLLQYVYGHISRLLTSNLRNLPRVQAMRVVGLNKPIRRALLDPCYDQILWTQDLHFWVKDTLKINYATLMQLQQQLGNYIHQRRSKQKQKPASVHGMSVVPPPAAELRHWQPEHTATVNMIPEDHNLPASHVTVSASPPTIREGHLMLYKGRAATESINQDGPIADDGSISMEVLSTCPGGDFNWTSPAQYWTPEKDVAEQFRRWAEQRCPYSETWLLAIQLSPEFARGLKREELWFSRDWKEYAWYCKKTKQPLSKFNHFWNDPPAGADLMEGHICTGVTTAISRMKVEEIQDRIDEDHVLQVGENETKAKQCVFLSAGAINRLGREMRGKLHIDIYAAIQSQEFSEGLEAIALK</sequence>
<proteinExistence type="predicted"/>
<accession>A0AA38XKN4</accession>
<organism evidence="1 2">
    <name type="scientific">Cladophialophora chaetospira</name>
    <dbReference type="NCBI Taxonomy" id="386627"/>
    <lineage>
        <taxon>Eukaryota</taxon>
        <taxon>Fungi</taxon>
        <taxon>Dikarya</taxon>
        <taxon>Ascomycota</taxon>
        <taxon>Pezizomycotina</taxon>
        <taxon>Eurotiomycetes</taxon>
        <taxon>Chaetothyriomycetidae</taxon>
        <taxon>Chaetothyriales</taxon>
        <taxon>Herpotrichiellaceae</taxon>
        <taxon>Cladophialophora</taxon>
    </lineage>
</organism>
<evidence type="ECO:0000313" key="1">
    <source>
        <dbReference type="EMBL" id="KAJ9615242.1"/>
    </source>
</evidence>
<keyword evidence="2" id="KW-1185">Reference proteome</keyword>
<reference evidence="1" key="1">
    <citation type="submission" date="2022-10" db="EMBL/GenBank/DDBJ databases">
        <title>Culturing micro-colonial fungi from biological soil crusts in the Mojave desert and describing Neophaeococcomyces mojavensis, and introducing the new genera and species Taxawa tesnikishii.</title>
        <authorList>
            <person name="Kurbessoian T."/>
            <person name="Stajich J.E."/>
        </authorList>
    </citation>
    <scope>NUCLEOTIDE SEQUENCE</scope>
    <source>
        <strain evidence="1">TK_41</strain>
    </source>
</reference>
<evidence type="ECO:0000313" key="2">
    <source>
        <dbReference type="Proteomes" id="UP001172673"/>
    </source>
</evidence>
<name>A0AA38XKN4_9EURO</name>